<sequence length="159" mass="17655">MVYGIITENLERTVGGAIFTMTALTLIALVLIRRWITNTSTERQRLGDAVREADAERMRYVAAQAASEVERARIRRDAAAELQQQTARLAAERAALAEQFEEQRLELICSTMETTVQLYRAGHFDPSAPVPYGQVISLPGFAHQRAAQEQTRGHGATRG</sequence>
<accession>A0AAU8K9G3</accession>
<dbReference type="AlphaFoldDB" id="A0AAU8K9G3"/>
<dbReference type="EMBL" id="CP136798">
    <property type="protein sequence ID" value="XCN12309.1"/>
    <property type="molecule type" value="Genomic_DNA"/>
</dbReference>
<organism evidence="2">
    <name type="scientific">Streptomyces sp. JL1001</name>
    <dbReference type="NCBI Taxonomy" id="3078227"/>
    <lineage>
        <taxon>Bacteria</taxon>
        <taxon>Bacillati</taxon>
        <taxon>Actinomycetota</taxon>
        <taxon>Actinomycetes</taxon>
        <taxon>Kitasatosporales</taxon>
        <taxon>Streptomycetaceae</taxon>
        <taxon>Streptomyces</taxon>
    </lineage>
</organism>
<gene>
    <name evidence="2" type="ORF">R1Y80_01050</name>
</gene>
<dbReference type="RefSeq" id="WP_354596138.1">
    <property type="nucleotide sequence ID" value="NZ_CP136798.1"/>
</dbReference>
<proteinExistence type="predicted"/>
<name>A0AAU8K9G3_9ACTN</name>
<keyword evidence="1" id="KW-1133">Transmembrane helix</keyword>
<feature type="transmembrane region" description="Helical" evidence="1">
    <location>
        <begin position="17"/>
        <end position="36"/>
    </location>
</feature>
<evidence type="ECO:0000313" key="2">
    <source>
        <dbReference type="EMBL" id="XCN12309.1"/>
    </source>
</evidence>
<evidence type="ECO:0008006" key="3">
    <source>
        <dbReference type="Google" id="ProtNLM"/>
    </source>
</evidence>
<reference evidence="2" key="1">
    <citation type="submission" date="2023-10" db="EMBL/GenBank/DDBJ databases">
        <title>Complete genome sequence of Streptomyces sp. JL1001.</title>
        <authorList>
            <person name="Jiang L."/>
        </authorList>
    </citation>
    <scope>NUCLEOTIDE SEQUENCE</scope>
    <source>
        <strain evidence="2">JL1001</strain>
    </source>
</reference>
<evidence type="ECO:0000256" key="1">
    <source>
        <dbReference type="SAM" id="Phobius"/>
    </source>
</evidence>
<protein>
    <recommendedName>
        <fullName evidence="3">LemA family protein</fullName>
    </recommendedName>
</protein>
<keyword evidence="1" id="KW-0472">Membrane</keyword>
<keyword evidence="1" id="KW-0812">Transmembrane</keyword>